<dbReference type="EMBL" id="KQ417305">
    <property type="protein sequence ID" value="KOF92550.1"/>
    <property type="molecule type" value="Genomic_DNA"/>
</dbReference>
<reference evidence="1" key="1">
    <citation type="submission" date="2015-07" db="EMBL/GenBank/DDBJ databases">
        <title>MeaNS - Measles Nucleotide Surveillance Program.</title>
        <authorList>
            <person name="Tran T."/>
            <person name="Druce J."/>
        </authorList>
    </citation>
    <scope>NUCLEOTIDE SEQUENCE</scope>
    <source>
        <strain evidence="1">UCB-OBI-ISO-001</strain>
        <tissue evidence="1">Gonad</tissue>
    </source>
</reference>
<accession>A0A0L8HUT8</accession>
<evidence type="ECO:0000313" key="1">
    <source>
        <dbReference type="EMBL" id="KOF92550.1"/>
    </source>
</evidence>
<organism evidence="1">
    <name type="scientific">Octopus bimaculoides</name>
    <name type="common">California two-spotted octopus</name>
    <dbReference type="NCBI Taxonomy" id="37653"/>
    <lineage>
        <taxon>Eukaryota</taxon>
        <taxon>Metazoa</taxon>
        <taxon>Spiralia</taxon>
        <taxon>Lophotrochozoa</taxon>
        <taxon>Mollusca</taxon>
        <taxon>Cephalopoda</taxon>
        <taxon>Coleoidea</taxon>
        <taxon>Octopodiformes</taxon>
        <taxon>Octopoda</taxon>
        <taxon>Incirrata</taxon>
        <taxon>Octopodidae</taxon>
        <taxon>Octopus</taxon>
    </lineage>
</organism>
<gene>
    <name evidence="1" type="ORF">OCBIM_22006246mg</name>
</gene>
<sequence>MWFFVARVHFHCLPNQLRTDYPFYHLFTQPPSHTAFFMPPTSHSVSFTSPTETACSFTSSNHPPHSKNAQNKEKRVTCFELVT</sequence>
<proteinExistence type="predicted"/>
<dbReference type="AlphaFoldDB" id="A0A0L8HUT8"/>
<name>A0A0L8HUT8_OCTBM</name>
<protein>
    <submittedName>
        <fullName evidence="1">Uncharacterized protein</fullName>
    </submittedName>
</protein>